<comment type="similarity">
    <text evidence="5">Belongs to the FKBP-type PPIase family.</text>
</comment>
<evidence type="ECO:0000256" key="4">
    <source>
        <dbReference type="PROSITE-ProRule" id="PRU00277"/>
    </source>
</evidence>
<name>A0A7C5H9G7_9CHLB</name>
<dbReference type="SUPFAM" id="SSF54534">
    <property type="entry name" value="FKBP-like"/>
    <property type="match status" value="1"/>
</dbReference>
<comment type="catalytic activity">
    <reaction evidence="1 4 5">
        <text>[protein]-peptidylproline (omega=180) = [protein]-peptidylproline (omega=0)</text>
        <dbReference type="Rhea" id="RHEA:16237"/>
        <dbReference type="Rhea" id="RHEA-COMP:10747"/>
        <dbReference type="Rhea" id="RHEA-COMP:10748"/>
        <dbReference type="ChEBI" id="CHEBI:83833"/>
        <dbReference type="ChEBI" id="CHEBI:83834"/>
        <dbReference type="EC" id="5.2.1.8"/>
    </reaction>
</comment>
<evidence type="ECO:0000256" key="2">
    <source>
        <dbReference type="ARBA" id="ARBA00023110"/>
    </source>
</evidence>
<gene>
    <name evidence="7" type="ORF">ENL07_09005</name>
</gene>
<dbReference type="Pfam" id="PF00254">
    <property type="entry name" value="FKBP_C"/>
    <property type="match status" value="1"/>
</dbReference>
<evidence type="ECO:0000256" key="1">
    <source>
        <dbReference type="ARBA" id="ARBA00000971"/>
    </source>
</evidence>
<feature type="non-terminal residue" evidence="7">
    <location>
        <position position="49"/>
    </location>
</feature>
<dbReference type="Gene3D" id="3.10.50.40">
    <property type="match status" value="1"/>
</dbReference>
<dbReference type="EC" id="5.2.1.8" evidence="5"/>
<dbReference type="AlphaFoldDB" id="A0A7C5H9G7"/>
<proteinExistence type="inferred from homology"/>
<dbReference type="InterPro" id="IPR044609">
    <property type="entry name" value="FKBP2/11"/>
</dbReference>
<dbReference type="GO" id="GO:0003755">
    <property type="term" value="F:peptidyl-prolyl cis-trans isomerase activity"/>
    <property type="evidence" value="ECO:0007669"/>
    <property type="project" value="UniProtKB-UniRule"/>
</dbReference>
<sequence>MAQVKQGDKVKVHYTGTYDDGTVFDSSVERDPLEVTVGSGMVIPGFDRA</sequence>
<dbReference type="PROSITE" id="PS50059">
    <property type="entry name" value="FKBP_PPIASE"/>
    <property type="match status" value="1"/>
</dbReference>
<protein>
    <recommendedName>
        <fullName evidence="5">Peptidyl-prolyl cis-trans isomerase</fullName>
        <ecNumber evidence="5">5.2.1.8</ecNumber>
    </recommendedName>
</protein>
<evidence type="ECO:0000256" key="3">
    <source>
        <dbReference type="ARBA" id="ARBA00023235"/>
    </source>
</evidence>
<dbReference type="Proteomes" id="UP000886058">
    <property type="component" value="Unassembled WGS sequence"/>
</dbReference>
<feature type="domain" description="PPIase FKBP-type" evidence="6">
    <location>
        <begin position="7"/>
        <end position="49"/>
    </location>
</feature>
<keyword evidence="3 4" id="KW-0413">Isomerase</keyword>
<organism evidence="7">
    <name type="scientific">Chlorobaculum parvum</name>
    <dbReference type="NCBI Taxonomy" id="274539"/>
    <lineage>
        <taxon>Bacteria</taxon>
        <taxon>Pseudomonadati</taxon>
        <taxon>Chlorobiota</taxon>
        <taxon>Chlorobiia</taxon>
        <taxon>Chlorobiales</taxon>
        <taxon>Chlorobiaceae</taxon>
        <taxon>Chlorobaculum</taxon>
    </lineage>
</organism>
<keyword evidence="2 4" id="KW-0697">Rotamase</keyword>
<evidence type="ECO:0000256" key="5">
    <source>
        <dbReference type="RuleBase" id="RU003915"/>
    </source>
</evidence>
<dbReference type="PANTHER" id="PTHR45779">
    <property type="entry name" value="PEPTIDYLPROLYL ISOMERASE"/>
    <property type="match status" value="1"/>
</dbReference>
<dbReference type="EMBL" id="DRSQ01000190">
    <property type="protein sequence ID" value="HHE32738.1"/>
    <property type="molecule type" value="Genomic_DNA"/>
</dbReference>
<accession>A0A7C5H9G7</accession>
<comment type="caution">
    <text evidence="7">The sequence shown here is derived from an EMBL/GenBank/DDBJ whole genome shotgun (WGS) entry which is preliminary data.</text>
</comment>
<evidence type="ECO:0000259" key="6">
    <source>
        <dbReference type="PROSITE" id="PS50059"/>
    </source>
</evidence>
<dbReference type="InterPro" id="IPR001179">
    <property type="entry name" value="PPIase_FKBP_dom"/>
</dbReference>
<reference evidence="7" key="1">
    <citation type="journal article" date="2020" name="mSystems">
        <title>Genome- and Community-Level Interaction Insights into Carbon Utilization and Element Cycling Functions of Hydrothermarchaeota in Hydrothermal Sediment.</title>
        <authorList>
            <person name="Zhou Z."/>
            <person name="Liu Y."/>
            <person name="Xu W."/>
            <person name="Pan J."/>
            <person name="Luo Z.H."/>
            <person name="Li M."/>
        </authorList>
    </citation>
    <scope>NUCLEOTIDE SEQUENCE [LARGE SCALE GENOMIC DNA]</scope>
    <source>
        <strain evidence="7">HyVt-633</strain>
    </source>
</reference>
<dbReference type="InterPro" id="IPR046357">
    <property type="entry name" value="PPIase_dom_sf"/>
</dbReference>
<dbReference type="PANTHER" id="PTHR45779:SF6">
    <property type="entry name" value="PEPTIDYL-PROLYL CIS-TRANS ISOMERASE FKBP15-1"/>
    <property type="match status" value="1"/>
</dbReference>
<evidence type="ECO:0000313" key="7">
    <source>
        <dbReference type="EMBL" id="HHE32738.1"/>
    </source>
</evidence>